<proteinExistence type="predicted"/>
<name>A0A0F9EDA6_9ZZZZ</name>
<evidence type="ECO:0000256" key="1">
    <source>
        <dbReference type="SAM" id="MobiDB-lite"/>
    </source>
</evidence>
<evidence type="ECO:0000313" key="2">
    <source>
        <dbReference type="EMBL" id="KKL64221.1"/>
    </source>
</evidence>
<gene>
    <name evidence="2" type="ORF">LCGC14_2167200</name>
</gene>
<feature type="compositionally biased region" description="Polar residues" evidence="1">
    <location>
        <begin position="1"/>
        <end position="14"/>
    </location>
</feature>
<comment type="caution">
    <text evidence="2">The sequence shown here is derived from an EMBL/GenBank/DDBJ whole genome shotgun (WGS) entry which is preliminary data.</text>
</comment>
<evidence type="ECO:0008006" key="3">
    <source>
        <dbReference type="Google" id="ProtNLM"/>
    </source>
</evidence>
<dbReference type="EMBL" id="LAZR01027911">
    <property type="protein sequence ID" value="KKL64221.1"/>
    <property type="molecule type" value="Genomic_DNA"/>
</dbReference>
<protein>
    <recommendedName>
        <fullName evidence="3">Neck protein</fullName>
    </recommendedName>
</protein>
<accession>A0A0F9EDA6</accession>
<feature type="region of interest" description="Disordered" evidence="1">
    <location>
        <begin position="1"/>
        <end position="22"/>
    </location>
</feature>
<reference evidence="2" key="1">
    <citation type="journal article" date="2015" name="Nature">
        <title>Complex archaea that bridge the gap between prokaryotes and eukaryotes.</title>
        <authorList>
            <person name="Spang A."/>
            <person name="Saw J.H."/>
            <person name="Jorgensen S.L."/>
            <person name="Zaremba-Niedzwiedzka K."/>
            <person name="Martijn J."/>
            <person name="Lind A.E."/>
            <person name="van Eijk R."/>
            <person name="Schleper C."/>
            <person name="Guy L."/>
            <person name="Ettema T.J."/>
        </authorList>
    </citation>
    <scope>NUCLEOTIDE SEQUENCE</scope>
</reference>
<sequence length="268" mass="30404">MADNNLGNETNINPSDPERVRPLKADGFDREARDQMADLKVWIKVILGSPRISVELTNLALNAAITITLDEYNKWLARRKMNVIDPVFSGIQSYNLKELDLPFGRGVSRVDFTEREQFFSPVGGVFSLGIPTPIAQRSLEQFDIALRYIETARRIFSSEPGFLWEEPVLFIFAPEGFGVPLRATYTYYEHVRLGELPDFHHNWIRKYALAWSKIALGHVRRKFNSVPGPQGGDITLDGGELVTEGNDATQRLEEEIMKISHAVEPLIF</sequence>
<dbReference type="AlphaFoldDB" id="A0A0F9EDA6"/>
<organism evidence="2">
    <name type="scientific">marine sediment metagenome</name>
    <dbReference type="NCBI Taxonomy" id="412755"/>
    <lineage>
        <taxon>unclassified sequences</taxon>
        <taxon>metagenomes</taxon>
        <taxon>ecological metagenomes</taxon>
    </lineage>
</organism>